<evidence type="ECO:0000256" key="3">
    <source>
        <dbReference type="ARBA" id="ARBA00023163"/>
    </source>
</evidence>
<gene>
    <name evidence="5" type="primary">marR_2</name>
    <name evidence="5" type="ORF">NCTC5385_00637</name>
</gene>
<dbReference type="AlphaFoldDB" id="A0A4U9XTN4"/>
<dbReference type="InterPro" id="IPR036390">
    <property type="entry name" value="WH_DNA-bd_sf"/>
</dbReference>
<accession>A0A4U9XTN4</accession>
<evidence type="ECO:0000313" key="5">
    <source>
        <dbReference type="EMBL" id="VTS16556.1"/>
    </source>
</evidence>
<sequence length="144" mass="16502">MIEKDHIGILIKKNSQTFDKAAGHILAPHGLTPSQFKILKYVILKPEASVRQIDIEAYFCMSNPTVTGILQNLEKKELIYRQAHPNDKRSKIIRLTDKAKNARGFILETSDQIEANFTEKLTDTEKNTLRQLLLKLLKSKDIMK</sequence>
<dbReference type="GO" id="GO:0003677">
    <property type="term" value="F:DNA binding"/>
    <property type="evidence" value="ECO:0007669"/>
    <property type="project" value="UniProtKB-KW"/>
</dbReference>
<dbReference type="Pfam" id="PF01047">
    <property type="entry name" value="MarR"/>
    <property type="match status" value="1"/>
</dbReference>
<feature type="domain" description="HTH marR-type" evidence="4">
    <location>
        <begin position="1"/>
        <end position="138"/>
    </location>
</feature>
<evidence type="ECO:0000256" key="2">
    <source>
        <dbReference type="ARBA" id="ARBA00023125"/>
    </source>
</evidence>
<reference evidence="5 6" key="1">
    <citation type="submission" date="2019-05" db="EMBL/GenBank/DDBJ databases">
        <authorList>
            <consortium name="Pathogen Informatics"/>
        </authorList>
    </citation>
    <scope>NUCLEOTIDE SEQUENCE [LARGE SCALE GENOMIC DNA]</scope>
    <source>
        <strain evidence="5 6">NCTC5385</strain>
    </source>
</reference>
<dbReference type="PANTHER" id="PTHR42756:SF1">
    <property type="entry name" value="TRANSCRIPTIONAL REPRESSOR OF EMRAB OPERON"/>
    <property type="match status" value="1"/>
</dbReference>
<dbReference type="InterPro" id="IPR036388">
    <property type="entry name" value="WH-like_DNA-bd_sf"/>
</dbReference>
<keyword evidence="1" id="KW-0805">Transcription regulation</keyword>
<dbReference type="SUPFAM" id="SSF46785">
    <property type="entry name" value="Winged helix' DNA-binding domain"/>
    <property type="match status" value="1"/>
</dbReference>
<dbReference type="STRING" id="873448.STRPO_1855"/>
<proteinExistence type="predicted"/>
<name>A0A4U9XTN4_9STRE</name>
<keyword evidence="3" id="KW-0804">Transcription</keyword>
<dbReference type="PRINTS" id="PR00598">
    <property type="entry name" value="HTHMARR"/>
</dbReference>
<dbReference type="InterPro" id="IPR023187">
    <property type="entry name" value="Tscrpt_reg_MarR-type_CS"/>
</dbReference>
<dbReference type="Proteomes" id="UP000304914">
    <property type="component" value="Chromosome"/>
</dbReference>
<dbReference type="EMBL" id="LR594035">
    <property type="protein sequence ID" value="VTS16556.1"/>
    <property type="molecule type" value="Genomic_DNA"/>
</dbReference>
<dbReference type="PROSITE" id="PS50995">
    <property type="entry name" value="HTH_MARR_2"/>
    <property type="match status" value="1"/>
</dbReference>
<dbReference type="PANTHER" id="PTHR42756">
    <property type="entry name" value="TRANSCRIPTIONAL REGULATOR, MARR"/>
    <property type="match status" value="1"/>
</dbReference>
<organism evidence="5 6">
    <name type="scientific">Streptococcus pseudoporcinus</name>
    <dbReference type="NCBI Taxonomy" id="361101"/>
    <lineage>
        <taxon>Bacteria</taxon>
        <taxon>Bacillati</taxon>
        <taxon>Bacillota</taxon>
        <taxon>Bacilli</taxon>
        <taxon>Lactobacillales</taxon>
        <taxon>Streptococcaceae</taxon>
        <taxon>Streptococcus</taxon>
    </lineage>
</organism>
<protein>
    <submittedName>
        <fullName evidence="5">MarR family transcriptional regulator</fullName>
    </submittedName>
</protein>
<keyword evidence="2" id="KW-0238">DNA-binding</keyword>
<dbReference type="RefSeq" id="WP_138068180.1">
    <property type="nucleotide sequence ID" value="NZ_LR594035.1"/>
</dbReference>
<dbReference type="InterPro" id="IPR000835">
    <property type="entry name" value="HTH_MarR-typ"/>
</dbReference>
<evidence type="ECO:0000256" key="1">
    <source>
        <dbReference type="ARBA" id="ARBA00023015"/>
    </source>
</evidence>
<dbReference type="GO" id="GO:0003700">
    <property type="term" value="F:DNA-binding transcription factor activity"/>
    <property type="evidence" value="ECO:0007669"/>
    <property type="project" value="InterPro"/>
</dbReference>
<dbReference type="Gene3D" id="1.10.10.10">
    <property type="entry name" value="Winged helix-like DNA-binding domain superfamily/Winged helix DNA-binding domain"/>
    <property type="match status" value="1"/>
</dbReference>
<dbReference type="PROSITE" id="PS01117">
    <property type="entry name" value="HTH_MARR_1"/>
    <property type="match status" value="1"/>
</dbReference>
<dbReference type="SMART" id="SM00347">
    <property type="entry name" value="HTH_MARR"/>
    <property type="match status" value="1"/>
</dbReference>
<evidence type="ECO:0000313" key="6">
    <source>
        <dbReference type="Proteomes" id="UP000304914"/>
    </source>
</evidence>
<evidence type="ECO:0000259" key="4">
    <source>
        <dbReference type="PROSITE" id="PS50995"/>
    </source>
</evidence>